<evidence type="ECO:0000313" key="4">
    <source>
        <dbReference type="EMBL" id="KAH9839204.1"/>
    </source>
</evidence>
<dbReference type="GeneID" id="71999707"/>
<dbReference type="RefSeq" id="XP_047780959.1">
    <property type="nucleotide sequence ID" value="XM_047918975.1"/>
</dbReference>
<dbReference type="Pfam" id="PF05368">
    <property type="entry name" value="NmrA"/>
    <property type="match status" value="1"/>
</dbReference>
<evidence type="ECO:0000313" key="5">
    <source>
        <dbReference type="Proteomes" id="UP000814176"/>
    </source>
</evidence>
<reference evidence="4 5" key="1">
    <citation type="journal article" date="2021" name="Environ. Microbiol.">
        <title>Gene family expansions and transcriptome signatures uncover fungal adaptations to wood decay.</title>
        <authorList>
            <person name="Hage H."/>
            <person name="Miyauchi S."/>
            <person name="Viragh M."/>
            <person name="Drula E."/>
            <person name="Min B."/>
            <person name="Chaduli D."/>
            <person name="Navarro D."/>
            <person name="Favel A."/>
            <person name="Norest M."/>
            <person name="Lesage-Meessen L."/>
            <person name="Balint B."/>
            <person name="Merenyi Z."/>
            <person name="de Eugenio L."/>
            <person name="Morin E."/>
            <person name="Martinez A.T."/>
            <person name="Baldrian P."/>
            <person name="Stursova M."/>
            <person name="Martinez M.J."/>
            <person name="Novotny C."/>
            <person name="Magnuson J.K."/>
            <person name="Spatafora J.W."/>
            <person name="Maurice S."/>
            <person name="Pangilinan J."/>
            <person name="Andreopoulos W."/>
            <person name="LaButti K."/>
            <person name="Hundley H."/>
            <person name="Na H."/>
            <person name="Kuo A."/>
            <person name="Barry K."/>
            <person name="Lipzen A."/>
            <person name="Henrissat B."/>
            <person name="Riley R."/>
            <person name="Ahrendt S."/>
            <person name="Nagy L.G."/>
            <person name="Grigoriev I.V."/>
            <person name="Martin F."/>
            <person name="Rosso M.N."/>
        </authorList>
    </citation>
    <scope>NUCLEOTIDE SEQUENCE [LARGE SCALE GENOMIC DNA]</scope>
    <source>
        <strain evidence="4 5">CIRM-BRFM 1785</strain>
    </source>
</reference>
<feature type="domain" description="NmrA-like" evidence="3">
    <location>
        <begin position="2"/>
        <end position="261"/>
    </location>
</feature>
<comment type="similarity">
    <text evidence="1">Belongs to the NmrA-type oxidoreductase family.</text>
</comment>
<name>A0ABQ8KLK3_9APHY</name>
<dbReference type="Gene3D" id="3.40.50.720">
    <property type="entry name" value="NAD(P)-binding Rossmann-like Domain"/>
    <property type="match status" value="1"/>
</dbReference>
<gene>
    <name evidence="4" type="ORF">C8Q71DRAFT_502697</name>
</gene>
<keyword evidence="5" id="KW-1185">Reference proteome</keyword>
<dbReference type="InterPro" id="IPR036291">
    <property type="entry name" value="NAD(P)-bd_dom_sf"/>
</dbReference>
<evidence type="ECO:0000256" key="1">
    <source>
        <dbReference type="ARBA" id="ARBA00006328"/>
    </source>
</evidence>
<evidence type="ECO:0000256" key="2">
    <source>
        <dbReference type="ARBA" id="ARBA00022857"/>
    </source>
</evidence>
<dbReference type="EMBL" id="JADCUA010000006">
    <property type="protein sequence ID" value="KAH9839204.1"/>
    <property type="molecule type" value="Genomic_DNA"/>
</dbReference>
<dbReference type="SUPFAM" id="SSF51735">
    <property type="entry name" value="NAD(P)-binding Rossmann-fold domains"/>
    <property type="match status" value="1"/>
</dbReference>
<accession>A0ABQ8KLK3</accession>
<proteinExistence type="inferred from homology"/>
<sequence>MKVLITGASGRTSGYVLKALLNSPSISAPDLRLFVRSESAIQKLTAAHPQLSWAPENFALGDFLEASTLPPAVADVDVVFHNAPAFHPNETAMGIALIDAARAAGVHHFVYCSVLHPILTKLLNHQVKRDVEEYLIESGMNYTILEPTSFMQNINLAATLESSVIPAGYSPKTLQGFLDLEDLAEIAAKVILDPAPHNRARYELVGENCTTEDVARELAARLGKDIRIEKVALEKAMAHVKVSSDYEKDALDRMLFYYDKRWVSAGFGPKIDEAHSSWCSGIPGNVNVTRWLLGREPTTWKSLIQREVKV</sequence>
<evidence type="ECO:0000259" key="3">
    <source>
        <dbReference type="Pfam" id="PF05368"/>
    </source>
</evidence>
<comment type="caution">
    <text evidence="4">The sequence shown here is derived from an EMBL/GenBank/DDBJ whole genome shotgun (WGS) entry which is preliminary data.</text>
</comment>
<dbReference type="PANTHER" id="PTHR42748">
    <property type="entry name" value="NITROGEN METABOLITE REPRESSION PROTEIN NMRA FAMILY MEMBER"/>
    <property type="match status" value="1"/>
</dbReference>
<dbReference type="PANTHER" id="PTHR42748:SF7">
    <property type="entry name" value="NMRA LIKE REDOX SENSOR 1-RELATED"/>
    <property type="match status" value="1"/>
</dbReference>
<dbReference type="InterPro" id="IPR008030">
    <property type="entry name" value="NmrA-like"/>
</dbReference>
<dbReference type="InterPro" id="IPR051164">
    <property type="entry name" value="NmrA-like_oxidored"/>
</dbReference>
<organism evidence="4 5">
    <name type="scientific">Rhodofomes roseus</name>
    <dbReference type="NCBI Taxonomy" id="34475"/>
    <lineage>
        <taxon>Eukaryota</taxon>
        <taxon>Fungi</taxon>
        <taxon>Dikarya</taxon>
        <taxon>Basidiomycota</taxon>
        <taxon>Agaricomycotina</taxon>
        <taxon>Agaricomycetes</taxon>
        <taxon>Polyporales</taxon>
        <taxon>Rhodofomes</taxon>
    </lineage>
</organism>
<dbReference type="Proteomes" id="UP000814176">
    <property type="component" value="Unassembled WGS sequence"/>
</dbReference>
<dbReference type="Gene3D" id="3.90.25.10">
    <property type="entry name" value="UDP-galactose 4-epimerase, domain 1"/>
    <property type="match status" value="1"/>
</dbReference>
<keyword evidence="2" id="KW-0521">NADP</keyword>
<protein>
    <submittedName>
        <fullName evidence="4">NAD(P)-binding protein</fullName>
    </submittedName>
</protein>